<dbReference type="Proteomes" id="UP001500359">
    <property type="component" value="Unassembled WGS sequence"/>
</dbReference>
<feature type="transmembrane region" description="Helical" evidence="9">
    <location>
        <begin position="273"/>
        <end position="291"/>
    </location>
</feature>
<protein>
    <submittedName>
        <fullName evidence="11">Cation:proton antiporter</fullName>
    </submittedName>
</protein>
<feature type="transmembrane region" description="Helical" evidence="9">
    <location>
        <begin position="112"/>
        <end position="132"/>
    </location>
</feature>
<evidence type="ECO:0000259" key="10">
    <source>
        <dbReference type="PROSITE" id="PS51201"/>
    </source>
</evidence>
<reference evidence="12" key="1">
    <citation type="journal article" date="2019" name="Int. J. Syst. Evol. Microbiol.">
        <title>The Global Catalogue of Microorganisms (GCM) 10K type strain sequencing project: providing services to taxonomists for standard genome sequencing and annotation.</title>
        <authorList>
            <consortium name="The Broad Institute Genomics Platform"/>
            <consortium name="The Broad Institute Genome Sequencing Center for Infectious Disease"/>
            <person name="Wu L."/>
            <person name="Ma J."/>
        </authorList>
    </citation>
    <scope>NUCLEOTIDE SEQUENCE [LARGE SCALE GENOMIC DNA]</scope>
    <source>
        <strain evidence="12">JCM 15896</strain>
    </source>
</reference>
<feature type="domain" description="RCK N-terminal" evidence="10">
    <location>
        <begin position="384"/>
        <end position="501"/>
    </location>
</feature>
<name>A0ABP3WLC5_9ALTE</name>
<comment type="similarity">
    <text evidence="2">Belongs to the monovalent cation:proton antiporter 2 (CPA2) transporter (TC 2.A.37) family.</text>
</comment>
<comment type="caution">
    <text evidence="11">The sequence shown here is derived from an EMBL/GenBank/DDBJ whole genome shotgun (WGS) entry which is preliminary data.</text>
</comment>
<dbReference type="InterPro" id="IPR006153">
    <property type="entry name" value="Cation/H_exchanger_TM"/>
</dbReference>
<evidence type="ECO:0000256" key="6">
    <source>
        <dbReference type="ARBA" id="ARBA00022989"/>
    </source>
</evidence>
<keyword evidence="8 9" id="KW-0472">Membrane</keyword>
<dbReference type="PANTHER" id="PTHR42751">
    <property type="entry name" value="SODIUM/HYDROGEN EXCHANGER FAMILY/TRKA DOMAIN PROTEIN"/>
    <property type="match status" value="1"/>
</dbReference>
<proteinExistence type="inferred from homology"/>
<dbReference type="Pfam" id="PF02254">
    <property type="entry name" value="TrkA_N"/>
    <property type="match status" value="1"/>
</dbReference>
<evidence type="ECO:0000313" key="12">
    <source>
        <dbReference type="Proteomes" id="UP001500359"/>
    </source>
</evidence>
<evidence type="ECO:0000256" key="8">
    <source>
        <dbReference type="ARBA" id="ARBA00023136"/>
    </source>
</evidence>
<dbReference type="PROSITE" id="PS51201">
    <property type="entry name" value="RCK_N"/>
    <property type="match status" value="1"/>
</dbReference>
<dbReference type="Gene3D" id="3.40.50.720">
    <property type="entry name" value="NAD(P)-binding Rossmann-like Domain"/>
    <property type="match status" value="1"/>
</dbReference>
<comment type="subcellular location">
    <subcellularLocation>
        <location evidence="1">Membrane</location>
        <topology evidence="1">Multi-pass membrane protein</topology>
    </subcellularLocation>
</comment>
<feature type="transmembrane region" description="Helical" evidence="9">
    <location>
        <begin position="169"/>
        <end position="185"/>
    </location>
</feature>
<evidence type="ECO:0000256" key="5">
    <source>
        <dbReference type="ARBA" id="ARBA00022692"/>
    </source>
</evidence>
<dbReference type="InterPro" id="IPR036291">
    <property type="entry name" value="NAD(P)-bd_dom_sf"/>
</dbReference>
<keyword evidence="6 9" id="KW-1133">Transmembrane helix</keyword>
<feature type="transmembrane region" description="Helical" evidence="9">
    <location>
        <begin position="331"/>
        <end position="351"/>
    </location>
</feature>
<keyword evidence="5 9" id="KW-0812">Transmembrane</keyword>
<dbReference type="PANTHER" id="PTHR42751:SF1">
    <property type="entry name" value="CATION_PROTON ANTIPORTER YBAL-RELATED"/>
    <property type="match status" value="1"/>
</dbReference>
<evidence type="ECO:0000256" key="9">
    <source>
        <dbReference type="SAM" id="Phobius"/>
    </source>
</evidence>
<keyword evidence="3" id="KW-0813">Transport</keyword>
<dbReference type="SUPFAM" id="SSF51735">
    <property type="entry name" value="NAD(P)-binding Rossmann-fold domains"/>
    <property type="match status" value="1"/>
</dbReference>
<feature type="transmembrane region" description="Helical" evidence="9">
    <location>
        <begin position="83"/>
        <end position="106"/>
    </location>
</feature>
<feature type="transmembrane region" description="Helical" evidence="9">
    <location>
        <begin position="144"/>
        <end position="163"/>
    </location>
</feature>
<dbReference type="Pfam" id="PF00999">
    <property type="entry name" value="Na_H_Exchanger"/>
    <property type="match status" value="1"/>
</dbReference>
<gene>
    <name evidence="11" type="ORF">GCM10009114_01270</name>
</gene>
<evidence type="ECO:0000256" key="7">
    <source>
        <dbReference type="ARBA" id="ARBA00023065"/>
    </source>
</evidence>
<evidence type="ECO:0000313" key="11">
    <source>
        <dbReference type="EMBL" id="GAA0852131.1"/>
    </source>
</evidence>
<keyword evidence="12" id="KW-1185">Reference proteome</keyword>
<dbReference type="RefSeq" id="WP_343855630.1">
    <property type="nucleotide sequence ID" value="NZ_BAAAFD010000001.1"/>
</dbReference>
<keyword evidence="7" id="KW-0406">Ion transport</keyword>
<sequence>MDFAFIFIAFLAGLTVKLVGLPPLIGFLTAGFILNFLGYQAAPSLQAIADLGITLMLFTIGLKLNYRDLIKPEVWVGSTLHTLLWVALVTSTFVFLTALGVGYFSYIDLTTSALLAFALSFSSTVCIVKILEENGEIKTRHGKVAVGILVMQDIFAVIFLVIATGKVPSLWALALFLLFFAKPIWSIILDKAGHGELLPLTGFLLAIGAYELFELVGVKGDLGALVVGMLIASHVKSTELSKSLMSFKDLFLIGFFLSIGFTALPNLEMVLTALALCLLLPFKFGLFFSIFTKLRLRVRTGYLSSLVLGNYSEFGLIVTALMVNMGLLDKHWLVILALSVSFSFLFTAFGYRSSHQQYNKIKDNLKRFEHPLRLKDDIFAQPQNVRVLVIGMGRVGKGAYLALKNVLKDSVWGMDADPTRIRKLQKKDMQVFVGDGEDADFWENFDLRQTDIVMLAVPSVEDISNITRQLRNAHFQGTVASIARYEDEIELLQKAGADKVFNFFTEAGSGFAEESLQMLALSSKSKPNHQ</sequence>
<feature type="transmembrane region" description="Helical" evidence="9">
    <location>
        <begin position="42"/>
        <end position="62"/>
    </location>
</feature>
<accession>A0ABP3WLC5</accession>
<dbReference type="InterPro" id="IPR003148">
    <property type="entry name" value="RCK_N"/>
</dbReference>
<evidence type="ECO:0000256" key="4">
    <source>
        <dbReference type="ARBA" id="ARBA00022449"/>
    </source>
</evidence>
<feature type="transmembrane region" description="Helical" evidence="9">
    <location>
        <begin position="303"/>
        <end position="325"/>
    </location>
</feature>
<dbReference type="EMBL" id="BAAAFD010000001">
    <property type="protein sequence ID" value="GAA0852131.1"/>
    <property type="molecule type" value="Genomic_DNA"/>
</dbReference>
<feature type="transmembrane region" description="Helical" evidence="9">
    <location>
        <begin position="197"/>
        <end position="216"/>
    </location>
</feature>
<dbReference type="Gene3D" id="1.20.1530.20">
    <property type="match status" value="1"/>
</dbReference>
<dbReference type="InterPro" id="IPR038770">
    <property type="entry name" value="Na+/solute_symporter_sf"/>
</dbReference>
<evidence type="ECO:0000256" key="3">
    <source>
        <dbReference type="ARBA" id="ARBA00022448"/>
    </source>
</evidence>
<organism evidence="11 12">
    <name type="scientific">Aliiglaciecola litoralis</name>
    <dbReference type="NCBI Taxonomy" id="582857"/>
    <lineage>
        <taxon>Bacteria</taxon>
        <taxon>Pseudomonadati</taxon>
        <taxon>Pseudomonadota</taxon>
        <taxon>Gammaproteobacteria</taxon>
        <taxon>Alteromonadales</taxon>
        <taxon>Alteromonadaceae</taxon>
        <taxon>Aliiglaciecola</taxon>
    </lineage>
</organism>
<evidence type="ECO:0000256" key="2">
    <source>
        <dbReference type="ARBA" id="ARBA00005551"/>
    </source>
</evidence>
<keyword evidence="4" id="KW-0050">Antiport</keyword>
<evidence type="ECO:0000256" key="1">
    <source>
        <dbReference type="ARBA" id="ARBA00004141"/>
    </source>
</evidence>